<comment type="pathway">
    <text evidence="2">Pyrimidine metabolism; UMP biosynthesis via salvage pathway; UMP from uracil: step 1/1.</text>
</comment>
<keyword evidence="5" id="KW-0021">Allosteric enzyme</keyword>
<evidence type="ECO:0000313" key="15">
    <source>
        <dbReference type="EMBL" id="AIE87727.1"/>
    </source>
</evidence>
<keyword evidence="8" id="KW-0547">Nucleotide-binding</keyword>
<dbReference type="SUPFAM" id="SSF53271">
    <property type="entry name" value="PRTase-like"/>
    <property type="match status" value="1"/>
</dbReference>
<dbReference type="GO" id="GO:0044206">
    <property type="term" value="P:UMP salvage"/>
    <property type="evidence" value="ECO:0007669"/>
    <property type="project" value="UniProtKB-UniPathway"/>
</dbReference>
<dbReference type="EMBL" id="CP007139">
    <property type="protein sequence ID" value="AIE87727.1"/>
    <property type="molecule type" value="Genomic_DNA"/>
</dbReference>
<proteinExistence type="inferred from homology"/>
<evidence type="ECO:0000256" key="8">
    <source>
        <dbReference type="ARBA" id="ARBA00022741"/>
    </source>
</evidence>
<keyword evidence="6 15" id="KW-0328">Glycosyltransferase</keyword>
<dbReference type="RefSeq" id="WP_025228390.1">
    <property type="nucleotide sequence ID" value="NZ_CP007139.1"/>
</dbReference>
<dbReference type="Gene3D" id="3.40.50.2020">
    <property type="match status" value="1"/>
</dbReference>
<evidence type="ECO:0000256" key="11">
    <source>
        <dbReference type="ARBA" id="ARBA00056901"/>
    </source>
</evidence>
<evidence type="ECO:0000256" key="5">
    <source>
        <dbReference type="ARBA" id="ARBA00022533"/>
    </source>
</evidence>
<gene>
    <name evidence="15" type="ORF">OP10G_4359</name>
</gene>
<evidence type="ECO:0000256" key="9">
    <source>
        <dbReference type="ARBA" id="ARBA00023134"/>
    </source>
</evidence>
<accession>A0A068NWI5</accession>
<dbReference type="InterPro" id="IPR000836">
    <property type="entry name" value="PRTase_dom"/>
</dbReference>
<dbReference type="AlphaFoldDB" id="A0A068NWI5"/>
<evidence type="ECO:0000313" key="16">
    <source>
        <dbReference type="Proteomes" id="UP000027982"/>
    </source>
</evidence>
<dbReference type="PANTHER" id="PTHR32315">
    <property type="entry name" value="ADENINE PHOSPHORIBOSYLTRANSFERASE"/>
    <property type="match status" value="1"/>
</dbReference>
<organism evidence="15 16">
    <name type="scientific">Fimbriimonas ginsengisoli Gsoil 348</name>
    <dbReference type="NCBI Taxonomy" id="661478"/>
    <lineage>
        <taxon>Bacteria</taxon>
        <taxon>Bacillati</taxon>
        <taxon>Armatimonadota</taxon>
        <taxon>Fimbriimonadia</taxon>
        <taxon>Fimbriimonadales</taxon>
        <taxon>Fimbriimonadaceae</taxon>
        <taxon>Fimbriimonas</taxon>
    </lineage>
</organism>
<dbReference type="UniPathway" id="UPA00574">
    <property type="reaction ID" value="UER00636"/>
</dbReference>
<evidence type="ECO:0000256" key="12">
    <source>
        <dbReference type="ARBA" id="ARBA00072146"/>
    </source>
</evidence>
<comment type="catalytic activity">
    <reaction evidence="10">
        <text>UMP + diphosphate = 5-phospho-alpha-D-ribose 1-diphosphate + uracil</text>
        <dbReference type="Rhea" id="RHEA:13017"/>
        <dbReference type="ChEBI" id="CHEBI:17568"/>
        <dbReference type="ChEBI" id="CHEBI:33019"/>
        <dbReference type="ChEBI" id="CHEBI:57865"/>
        <dbReference type="ChEBI" id="CHEBI:58017"/>
        <dbReference type="EC" id="2.4.2.9"/>
    </reaction>
</comment>
<dbReference type="CDD" id="cd06223">
    <property type="entry name" value="PRTases_typeI"/>
    <property type="match status" value="1"/>
</dbReference>
<protein>
    <recommendedName>
        <fullName evidence="12 13">Uracil phosphoribosyltransferase</fullName>
        <ecNumber evidence="4 13">2.4.2.9</ecNumber>
    </recommendedName>
</protein>
<dbReference type="HOGENOM" id="CLU_067096_2_2_0"/>
<dbReference type="InterPro" id="IPR029057">
    <property type="entry name" value="PRTase-like"/>
</dbReference>
<comment type="similarity">
    <text evidence="3">Belongs to the UPRTase family.</text>
</comment>
<sequence length="207" mass="22485">MPLQVLDHPLASHLLASLRDERTPPQEFRQLARRLTTLLVLQATYGIRTRIDRVTTPLCETEARVLDQGLAVVPVLRAGLGMLEPIVDLFPDVAVGYIGLERHEETAVARSYYSKVPQSVEGRFTLCVDPMLATGGSAAQAISLIKAHGASQITMVSIVSAPEGVEKLQQAHPDVAIVTAALDEKLNDRHYIVPGLGDFGDRLYGTP</sequence>
<dbReference type="NCBIfam" id="NF001097">
    <property type="entry name" value="PRK00129.1"/>
    <property type="match status" value="1"/>
</dbReference>
<evidence type="ECO:0000256" key="1">
    <source>
        <dbReference type="ARBA" id="ARBA00001946"/>
    </source>
</evidence>
<dbReference type="KEGG" id="fgi:OP10G_4359"/>
<dbReference type="GO" id="GO:0006223">
    <property type="term" value="P:uracil salvage"/>
    <property type="evidence" value="ECO:0007669"/>
    <property type="project" value="InterPro"/>
</dbReference>
<dbReference type="eggNOG" id="COG0035">
    <property type="taxonomic scope" value="Bacteria"/>
</dbReference>
<dbReference type="PANTHER" id="PTHR32315:SF4">
    <property type="entry name" value="URACIL PHOSPHORIBOSYLTRANSFERASE, CHLOROPLASTIC"/>
    <property type="match status" value="1"/>
</dbReference>
<dbReference type="OrthoDB" id="9781675at2"/>
<evidence type="ECO:0000256" key="4">
    <source>
        <dbReference type="ARBA" id="ARBA00011894"/>
    </source>
</evidence>
<evidence type="ECO:0000259" key="14">
    <source>
        <dbReference type="Pfam" id="PF14681"/>
    </source>
</evidence>
<comment type="cofactor">
    <cofactor evidence="1">
        <name>Mg(2+)</name>
        <dbReference type="ChEBI" id="CHEBI:18420"/>
    </cofactor>
</comment>
<dbReference type="GO" id="GO:0004845">
    <property type="term" value="F:uracil phosphoribosyltransferase activity"/>
    <property type="evidence" value="ECO:0007669"/>
    <property type="project" value="UniProtKB-UniRule"/>
</dbReference>
<keyword evidence="9" id="KW-0342">GTP-binding</keyword>
<dbReference type="InterPro" id="IPR005765">
    <property type="entry name" value="UPRT"/>
</dbReference>
<dbReference type="FunFam" id="3.40.50.2020:FF:000003">
    <property type="entry name" value="Uracil phosphoribosyltransferase"/>
    <property type="match status" value="1"/>
</dbReference>
<dbReference type="GO" id="GO:0005737">
    <property type="term" value="C:cytoplasm"/>
    <property type="evidence" value="ECO:0007669"/>
    <property type="project" value="UniProtKB-ARBA"/>
</dbReference>
<dbReference type="Pfam" id="PF14681">
    <property type="entry name" value="UPRTase"/>
    <property type="match status" value="1"/>
</dbReference>
<keyword evidence="7 15" id="KW-0808">Transferase</keyword>
<name>A0A068NWI5_FIMGI</name>
<evidence type="ECO:0000256" key="10">
    <source>
        <dbReference type="ARBA" id="ARBA00052919"/>
    </source>
</evidence>
<dbReference type="Proteomes" id="UP000027982">
    <property type="component" value="Chromosome"/>
</dbReference>
<comment type="function">
    <text evidence="11">Catalyzes the conversion of uracil and 5-phospho-alpha-D-ribose 1-diphosphate (PRPP) to UMP and diphosphate.</text>
</comment>
<dbReference type="GO" id="GO:0005525">
    <property type="term" value="F:GTP binding"/>
    <property type="evidence" value="ECO:0007669"/>
    <property type="project" value="UniProtKB-KW"/>
</dbReference>
<evidence type="ECO:0000256" key="7">
    <source>
        <dbReference type="ARBA" id="ARBA00022679"/>
    </source>
</evidence>
<dbReference type="STRING" id="661478.OP10G_4359"/>
<reference evidence="15 16" key="1">
    <citation type="journal article" date="2014" name="PLoS ONE">
        <title>The first complete genome sequence of the class fimbriimonadia in the phylum armatimonadetes.</title>
        <authorList>
            <person name="Hu Z.Y."/>
            <person name="Wang Y.Z."/>
            <person name="Im W.T."/>
            <person name="Wang S.Y."/>
            <person name="Zhao G.P."/>
            <person name="Zheng H.J."/>
            <person name="Quan Z.X."/>
        </authorList>
    </citation>
    <scope>NUCLEOTIDE SEQUENCE [LARGE SCALE GENOMIC DNA]</scope>
    <source>
        <strain evidence="15">Gsoil 348</strain>
    </source>
</reference>
<evidence type="ECO:0000256" key="2">
    <source>
        <dbReference type="ARBA" id="ARBA00005180"/>
    </source>
</evidence>
<evidence type="ECO:0000256" key="3">
    <source>
        <dbReference type="ARBA" id="ARBA00009516"/>
    </source>
</evidence>
<dbReference type="InterPro" id="IPR050054">
    <property type="entry name" value="UPRTase/APRTase"/>
</dbReference>
<dbReference type="NCBIfam" id="TIGR01091">
    <property type="entry name" value="upp"/>
    <property type="match status" value="1"/>
</dbReference>
<feature type="domain" description="Phosphoribosyltransferase" evidence="14">
    <location>
        <begin position="5"/>
        <end position="206"/>
    </location>
</feature>
<keyword evidence="16" id="KW-1185">Reference proteome</keyword>
<dbReference type="EC" id="2.4.2.9" evidence="4 13"/>
<evidence type="ECO:0000256" key="13">
    <source>
        <dbReference type="NCBIfam" id="TIGR01091"/>
    </source>
</evidence>
<evidence type="ECO:0000256" key="6">
    <source>
        <dbReference type="ARBA" id="ARBA00022676"/>
    </source>
</evidence>